<dbReference type="OrthoDB" id="9795150at2"/>
<feature type="transmembrane region" description="Helical" evidence="7">
    <location>
        <begin position="171"/>
        <end position="191"/>
    </location>
</feature>
<evidence type="ECO:0000259" key="8">
    <source>
        <dbReference type="PROSITE" id="PS50850"/>
    </source>
</evidence>
<evidence type="ECO:0000256" key="5">
    <source>
        <dbReference type="ARBA" id="ARBA00022989"/>
    </source>
</evidence>
<feature type="transmembrane region" description="Helical" evidence="7">
    <location>
        <begin position="82"/>
        <end position="102"/>
    </location>
</feature>
<dbReference type="PROSITE" id="PS50850">
    <property type="entry name" value="MFS"/>
    <property type="match status" value="1"/>
</dbReference>
<comment type="similarity">
    <text evidence="2">Belongs to the major facilitator superfamily.</text>
</comment>
<protein>
    <submittedName>
        <fullName evidence="9">MFS transporter</fullName>
    </submittedName>
</protein>
<dbReference type="EMBL" id="MPIN01000019">
    <property type="protein sequence ID" value="OJH34477.1"/>
    <property type="molecule type" value="Genomic_DNA"/>
</dbReference>
<feature type="transmembrane region" description="Helical" evidence="7">
    <location>
        <begin position="264"/>
        <end position="282"/>
    </location>
</feature>
<feature type="transmembrane region" description="Helical" evidence="7">
    <location>
        <begin position="346"/>
        <end position="364"/>
    </location>
</feature>
<feature type="transmembrane region" description="Helical" evidence="7">
    <location>
        <begin position="228"/>
        <end position="252"/>
    </location>
</feature>
<keyword evidence="3" id="KW-0813">Transport</keyword>
<dbReference type="Proteomes" id="UP000182229">
    <property type="component" value="Unassembled WGS sequence"/>
</dbReference>
<dbReference type="GO" id="GO:0022857">
    <property type="term" value="F:transmembrane transporter activity"/>
    <property type="evidence" value="ECO:0007669"/>
    <property type="project" value="InterPro"/>
</dbReference>
<keyword evidence="4 7" id="KW-0812">Transmembrane</keyword>
<dbReference type="PANTHER" id="PTHR23514:SF3">
    <property type="entry name" value="BYPASS OF STOP CODON PROTEIN 6"/>
    <property type="match status" value="1"/>
</dbReference>
<proteinExistence type="inferred from homology"/>
<dbReference type="SUPFAM" id="SSF103473">
    <property type="entry name" value="MFS general substrate transporter"/>
    <property type="match status" value="1"/>
</dbReference>
<evidence type="ECO:0000313" key="9">
    <source>
        <dbReference type="EMBL" id="OJH34477.1"/>
    </source>
</evidence>
<dbReference type="STRING" id="83449.BON30_43495"/>
<dbReference type="InterPro" id="IPR020846">
    <property type="entry name" value="MFS_dom"/>
</dbReference>
<evidence type="ECO:0000256" key="6">
    <source>
        <dbReference type="ARBA" id="ARBA00023136"/>
    </source>
</evidence>
<feature type="transmembrane region" description="Helical" evidence="7">
    <location>
        <begin position="144"/>
        <end position="165"/>
    </location>
</feature>
<organism evidence="9 10">
    <name type="scientific">Cystobacter ferrugineus</name>
    <dbReference type="NCBI Taxonomy" id="83449"/>
    <lineage>
        <taxon>Bacteria</taxon>
        <taxon>Pseudomonadati</taxon>
        <taxon>Myxococcota</taxon>
        <taxon>Myxococcia</taxon>
        <taxon>Myxococcales</taxon>
        <taxon>Cystobacterineae</taxon>
        <taxon>Archangiaceae</taxon>
        <taxon>Cystobacter</taxon>
    </lineage>
</organism>
<feature type="domain" description="Major facilitator superfamily (MFS) profile" evidence="8">
    <location>
        <begin position="21"/>
        <end position="405"/>
    </location>
</feature>
<feature type="transmembrane region" description="Helical" evidence="7">
    <location>
        <begin position="317"/>
        <end position="334"/>
    </location>
</feature>
<reference evidence="9 10" key="2">
    <citation type="submission" date="2016-12" db="EMBL/GenBank/DDBJ databases">
        <title>Draft Genome Sequence of Cystobacter ferrugineus Strain Cbfe23.</title>
        <authorList>
            <person name="Akbar S."/>
            <person name="Dowd S.E."/>
            <person name="Stevens D.C."/>
        </authorList>
    </citation>
    <scope>NUCLEOTIDE SEQUENCE [LARGE SCALE GENOMIC DNA]</scope>
    <source>
        <strain evidence="9 10">Cbfe23</strain>
    </source>
</reference>
<reference evidence="10" key="1">
    <citation type="submission" date="2016-11" db="EMBL/GenBank/DDBJ databases">
        <authorList>
            <person name="Shukria A."/>
            <person name="Stevens D.C."/>
        </authorList>
    </citation>
    <scope>NUCLEOTIDE SEQUENCE [LARGE SCALE GENOMIC DNA]</scope>
    <source>
        <strain evidence="10">Cbfe23</strain>
    </source>
</reference>
<dbReference type="AlphaFoldDB" id="A0A1L9AWV3"/>
<sequence>MAPPMSAPTASYPPAPPRPLLLALAYLAFVSLGLPDAVLGVSWPSIRHTFALPQAGMGIILAASAASYFVSGLFVGRLMRALGVGMLLVASTVLVTLGITGYATLPHFALFLMAACVIGFGSGAIDAGLNTYAAQHFGARHMNWLHAAYSTGAALGPVLTTALLARDAGWRAGYAVIAALLGTLALSFVLMRRQWDGAPGASASTESGGAGDVTPTVGALEALRRPAVWLQLLIFFVYTGIEVSAGQWSYTILTEERGLGTAEAGTWVSIFWGCLLAGRISLGFVIERIGPVRLLRLSTALAVVGALLFALPSLPPALGLGLLGFSISSIFPALMSETPRRVGKDVAAHAVGFQVSAATLGIALLPSLAGLLGERFGLWVIGWQILGCTVLLTVLHEVLSALADRAPAPASREVMAPPVAREK</sequence>
<name>A0A1L9AWV3_9BACT</name>
<feature type="transmembrane region" description="Helical" evidence="7">
    <location>
        <begin position="376"/>
        <end position="395"/>
    </location>
</feature>
<evidence type="ECO:0000256" key="2">
    <source>
        <dbReference type="ARBA" id="ARBA00008335"/>
    </source>
</evidence>
<dbReference type="InterPro" id="IPR051788">
    <property type="entry name" value="MFS_Transporter"/>
</dbReference>
<accession>A0A1L9AWV3</accession>
<feature type="transmembrane region" description="Helical" evidence="7">
    <location>
        <begin position="50"/>
        <end position="70"/>
    </location>
</feature>
<dbReference type="GO" id="GO:0016020">
    <property type="term" value="C:membrane"/>
    <property type="evidence" value="ECO:0007669"/>
    <property type="project" value="TreeGrafter"/>
</dbReference>
<comment type="subcellular location">
    <subcellularLocation>
        <location evidence="1">Endomembrane system</location>
        <topology evidence="1">Multi-pass membrane protein</topology>
    </subcellularLocation>
</comment>
<dbReference type="PANTHER" id="PTHR23514">
    <property type="entry name" value="BYPASS OF STOP CODON PROTEIN 6"/>
    <property type="match status" value="1"/>
</dbReference>
<dbReference type="InterPro" id="IPR036259">
    <property type="entry name" value="MFS_trans_sf"/>
</dbReference>
<evidence type="ECO:0000256" key="1">
    <source>
        <dbReference type="ARBA" id="ARBA00004127"/>
    </source>
</evidence>
<dbReference type="Gene3D" id="1.20.1250.20">
    <property type="entry name" value="MFS general substrate transporter like domains"/>
    <property type="match status" value="2"/>
</dbReference>
<gene>
    <name evidence="9" type="ORF">BON30_43495</name>
</gene>
<keyword evidence="10" id="KW-1185">Reference proteome</keyword>
<feature type="transmembrane region" description="Helical" evidence="7">
    <location>
        <begin position="108"/>
        <end position="132"/>
    </location>
</feature>
<keyword evidence="6 7" id="KW-0472">Membrane</keyword>
<keyword evidence="5 7" id="KW-1133">Transmembrane helix</keyword>
<dbReference type="Pfam" id="PF07690">
    <property type="entry name" value="MFS_1"/>
    <property type="match status" value="1"/>
</dbReference>
<evidence type="ECO:0000256" key="4">
    <source>
        <dbReference type="ARBA" id="ARBA00022692"/>
    </source>
</evidence>
<dbReference type="InterPro" id="IPR011701">
    <property type="entry name" value="MFS"/>
</dbReference>
<feature type="transmembrane region" description="Helical" evidence="7">
    <location>
        <begin position="294"/>
        <end position="311"/>
    </location>
</feature>
<evidence type="ECO:0000313" key="10">
    <source>
        <dbReference type="Proteomes" id="UP000182229"/>
    </source>
</evidence>
<comment type="caution">
    <text evidence="9">The sequence shown here is derived from an EMBL/GenBank/DDBJ whole genome shotgun (WGS) entry which is preliminary data.</text>
</comment>
<evidence type="ECO:0000256" key="7">
    <source>
        <dbReference type="SAM" id="Phobius"/>
    </source>
</evidence>
<dbReference type="GO" id="GO:0012505">
    <property type="term" value="C:endomembrane system"/>
    <property type="evidence" value="ECO:0007669"/>
    <property type="project" value="UniProtKB-SubCell"/>
</dbReference>
<evidence type="ECO:0000256" key="3">
    <source>
        <dbReference type="ARBA" id="ARBA00022448"/>
    </source>
</evidence>